<dbReference type="Gene3D" id="3.30.1360.20">
    <property type="entry name" value="Transcriptional coactivator/pterin dehydratase"/>
    <property type="match status" value="1"/>
</dbReference>
<accession>A0A165CCM5</accession>
<evidence type="ECO:0000313" key="6">
    <source>
        <dbReference type="Proteomes" id="UP000076871"/>
    </source>
</evidence>
<dbReference type="OrthoDB" id="3263285at2759"/>
<dbReference type="InterPro" id="IPR001533">
    <property type="entry name" value="Pterin_deHydtase"/>
</dbReference>
<name>A0A165CCM5_9APHY</name>
<evidence type="ECO:0000256" key="1">
    <source>
        <dbReference type="ARBA" id="ARBA00001554"/>
    </source>
</evidence>
<proteinExistence type="inferred from homology"/>
<dbReference type="InterPro" id="IPR036428">
    <property type="entry name" value="PCD_sf"/>
</dbReference>
<dbReference type="RefSeq" id="XP_040760309.1">
    <property type="nucleotide sequence ID" value="XM_040913141.1"/>
</dbReference>
<dbReference type="Proteomes" id="UP000076871">
    <property type="component" value="Unassembled WGS sequence"/>
</dbReference>
<organism evidence="5 6">
    <name type="scientific">Laetiporus sulphureus 93-53</name>
    <dbReference type="NCBI Taxonomy" id="1314785"/>
    <lineage>
        <taxon>Eukaryota</taxon>
        <taxon>Fungi</taxon>
        <taxon>Dikarya</taxon>
        <taxon>Basidiomycota</taxon>
        <taxon>Agaricomycotina</taxon>
        <taxon>Agaricomycetes</taxon>
        <taxon>Polyporales</taxon>
        <taxon>Laetiporus</taxon>
    </lineage>
</organism>
<dbReference type="Pfam" id="PF01329">
    <property type="entry name" value="Pterin_4a"/>
    <property type="match status" value="1"/>
</dbReference>
<evidence type="ECO:0000256" key="3">
    <source>
        <dbReference type="ARBA" id="ARBA00013252"/>
    </source>
</evidence>
<comment type="similarity">
    <text evidence="2">Belongs to the pterin-4-alpha-carbinolamine dehydratase family.</text>
</comment>
<evidence type="ECO:0000256" key="2">
    <source>
        <dbReference type="ARBA" id="ARBA00006472"/>
    </source>
</evidence>
<comment type="catalytic activity">
    <reaction evidence="1">
        <text>(4aS,6R)-4a-hydroxy-L-erythro-5,6,7,8-tetrahydrobiopterin = (6R)-L-erythro-6,7-dihydrobiopterin + H2O</text>
        <dbReference type="Rhea" id="RHEA:11920"/>
        <dbReference type="ChEBI" id="CHEBI:15377"/>
        <dbReference type="ChEBI" id="CHEBI:15642"/>
        <dbReference type="ChEBI" id="CHEBI:43120"/>
        <dbReference type="EC" id="4.2.1.96"/>
    </reaction>
</comment>
<dbReference type="GO" id="GO:0006729">
    <property type="term" value="P:tetrahydrobiopterin biosynthetic process"/>
    <property type="evidence" value="ECO:0007669"/>
    <property type="project" value="InterPro"/>
</dbReference>
<protein>
    <recommendedName>
        <fullName evidence="3">4a-hydroxytetrahydrobiopterin dehydratase</fullName>
        <ecNumber evidence="3">4.2.1.96</ecNumber>
    </recommendedName>
</protein>
<sequence length="269" mass="29923">MAAISLTRSRVPSIKVTVRSNILRMGSRPAVCITSGATRFVSQLGRNVEQGSAPDTSINIDSALVVKKPENTLGTSGTAQKAAIADLQHMGDTDRSAVELPSLPETPPYPCPYLDDVEIVEYLEPLYSCGWYVGSSRDVKFESFPRAAPELVKRFRFTKQHRSLAMQFVRDINEIQIKEDHHATLVITQGVISVRTHTHSARPRAVSDSAQSRKNVPGVTLRDVRLAMLIEKAFRPYLDRHDADSASQKAKDILDMLPTTVQQMEARRR</sequence>
<dbReference type="GeneID" id="63830169"/>
<evidence type="ECO:0000256" key="4">
    <source>
        <dbReference type="ARBA" id="ARBA00023239"/>
    </source>
</evidence>
<dbReference type="AlphaFoldDB" id="A0A165CCM5"/>
<dbReference type="EMBL" id="KV427651">
    <property type="protein sequence ID" value="KZT02569.1"/>
    <property type="molecule type" value="Genomic_DNA"/>
</dbReference>
<dbReference type="SUPFAM" id="SSF55248">
    <property type="entry name" value="PCD-like"/>
    <property type="match status" value="1"/>
</dbReference>
<reference evidence="5 6" key="1">
    <citation type="journal article" date="2016" name="Mol. Biol. Evol.">
        <title>Comparative Genomics of Early-Diverging Mushroom-Forming Fungi Provides Insights into the Origins of Lignocellulose Decay Capabilities.</title>
        <authorList>
            <person name="Nagy L.G."/>
            <person name="Riley R."/>
            <person name="Tritt A."/>
            <person name="Adam C."/>
            <person name="Daum C."/>
            <person name="Floudas D."/>
            <person name="Sun H."/>
            <person name="Yadav J.S."/>
            <person name="Pangilinan J."/>
            <person name="Larsson K.H."/>
            <person name="Matsuura K."/>
            <person name="Barry K."/>
            <person name="Labutti K."/>
            <person name="Kuo R."/>
            <person name="Ohm R.A."/>
            <person name="Bhattacharya S.S."/>
            <person name="Shirouzu T."/>
            <person name="Yoshinaga Y."/>
            <person name="Martin F.M."/>
            <person name="Grigoriev I.V."/>
            <person name="Hibbett D.S."/>
        </authorList>
    </citation>
    <scope>NUCLEOTIDE SEQUENCE [LARGE SCALE GENOMIC DNA]</scope>
    <source>
        <strain evidence="5 6">93-53</strain>
    </source>
</reference>
<keyword evidence="6" id="KW-1185">Reference proteome</keyword>
<evidence type="ECO:0000313" key="5">
    <source>
        <dbReference type="EMBL" id="KZT02569.1"/>
    </source>
</evidence>
<dbReference type="InParanoid" id="A0A165CCM5"/>
<dbReference type="GO" id="GO:0008124">
    <property type="term" value="F:4-alpha-hydroxytetrahydrobiopterin dehydratase activity"/>
    <property type="evidence" value="ECO:0007669"/>
    <property type="project" value="UniProtKB-EC"/>
</dbReference>
<keyword evidence="4" id="KW-0456">Lyase</keyword>
<dbReference type="EC" id="4.2.1.96" evidence="3"/>
<dbReference type="STRING" id="1314785.A0A165CCM5"/>
<gene>
    <name evidence="5" type="ORF">LAESUDRAFT_762696</name>
</gene>